<dbReference type="Proteomes" id="UP000003994">
    <property type="component" value="Unassembled WGS sequence"/>
</dbReference>
<dbReference type="eggNOG" id="ENOG5034A1C">
    <property type="taxonomic scope" value="Bacteria"/>
</dbReference>
<evidence type="ECO:0000313" key="2">
    <source>
        <dbReference type="Proteomes" id="UP000003994"/>
    </source>
</evidence>
<sequence length="208" mass="24251">MSNLDESDRNWLRKILLTPIKCEGSKVLEIDDKHNVILTSDTRYCYQNGDPDMSDLAIVFYKILYGKEMLKSDGDFRCHEFAGDTMNSFNSVANQFFDGSTKRCAKRKKVEENGELPTWLQEYFDGYHCLANFWAIPEEIGRQSQKGDRYDFAFSYIEENLNNPDDPGFLDRHCVRCYTKIEDDDSNPQKCGERVIAKPDYNKSLQMR</sequence>
<name>K0ZKA5_9ACTO</name>
<accession>K0ZKA5</accession>
<proteinExistence type="predicted"/>
<dbReference type="AlphaFoldDB" id="K0ZKA5"/>
<keyword evidence="2" id="KW-1185">Reference proteome</keyword>
<dbReference type="STRING" id="883077.HMPREF9241_00116"/>
<reference evidence="1 2" key="1">
    <citation type="submission" date="2012-07" db="EMBL/GenBank/DDBJ databases">
        <title>The Genome Sequence of Actinomyces turicensis ACS-279-V-COL4.</title>
        <authorList>
            <consortium name="The Broad Institute Genome Sequencing Platform"/>
            <person name="Earl A."/>
            <person name="Ward D."/>
            <person name="Feldgarden M."/>
            <person name="Gevers D."/>
            <person name="Saerens B."/>
            <person name="Vaneechoutte M."/>
            <person name="Walker B."/>
            <person name="Young S.K."/>
            <person name="Zeng Q."/>
            <person name="Gargeya S."/>
            <person name="Fitzgerald M."/>
            <person name="Haas B."/>
            <person name="Abouelleil A."/>
            <person name="Alvarado L."/>
            <person name="Arachchi H.M."/>
            <person name="Berlin A."/>
            <person name="Chapman S.B."/>
            <person name="Goldberg J."/>
            <person name="Griggs A."/>
            <person name="Gujja S."/>
            <person name="Hansen M."/>
            <person name="Howarth C."/>
            <person name="Imamovic A."/>
            <person name="Larimer J."/>
            <person name="McCowen C."/>
            <person name="Montmayeur A."/>
            <person name="Murphy C."/>
            <person name="Neiman D."/>
            <person name="Pearson M."/>
            <person name="Priest M."/>
            <person name="Roberts A."/>
            <person name="Saif S."/>
            <person name="Shea T."/>
            <person name="Sisk P."/>
            <person name="Sykes S."/>
            <person name="Wortman J."/>
            <person name="Nusbaum C."/>
            <person name="Birren B."/>
        </authorList>
    </citation>
    <scope>NUCLEOTIDE SEQUENCE [LARGE SCALE GENOMIC DNA]</scope>
    <source>
        <strain evidence="1 2">ACS-279-V-Col4</strain>
    </source>
</reference>
<comment type="caution">
    <text evidence="1">The sequence shown here is derived from an EMBL/GenBank/DDBJ whole genome shotgun (WGS) entry which is preliminary data.</text>
</comment>
<dbReference type="HOGENOM" id="CLU_1318663_0_0_11"/>
<gene>
    <name evidence="1" type="ORF">HMPREF9241_00116</name>
</gene>
<evidence type="ECO:0000313" key="1">
    <source>
        <dbReference type="EMBL" id="EJZ88255.1"/>
    </source>
</evidence>
<dbReference type="RefSeq" id="WP_006680323.1">
    <property type="nucleotide sequence ID" value="NZ_JH815208.1"/>
</dbReference>
<protein>
    <submittedName>
        <fullName evidence="1">Uncharacterized protein</fullName>
    </submittedName>
</protein>
<organism evidence="1 2">
    <name type="scientific">Schaalia turicensis ACS-279-V-Col4</name>
    <dbReference type="NCBI Taxonomy" id="883077"/>
    <lineage>
        <taxon>Bacteria</taxon>
        <taxon>Bacillati</taxon>
        <taxon>Actinomycetota</taxon>
        <taxon>Actinomycetes</taxon>
        <taxon>Actinomycetales</taxon>
        <taxon>Actinomycetaceae</taxon>
        <taxon>Schaalia</taxon>
    </lineage>
</organism>
<dbReference type="EMBL" id="AGWQ01000002">
    <property type="protein sequence ID" value="EJZ88255.1"/>
    <property type="molecule type" value="Genomic_DNA"/>
</dbReference>